<name>A0A5B7HWF9_PORTR</name>
<accession>A0A5B7HWF9</accession>
<gene>
    <name evidence="2" type="ORF">E2C01_067046</name>
</gene>
<proteinExistence type="predicted"/>
<evidence type="ECO:0000313" key="2">
    <source>
        <dbReference type="EMBL" id="MPC72734.1"/>
    </source>
</evidence>
<organism evidence="2 3">
    <name type="scientific">Portunus trituberculatus</name>
    <name type="common">Swimming crab</name>
    <name type="synonym">Neptunus trituberculatus</name>
    <dbReference type="NCBI Taxonomy" id="210409"/>
    <lineage>
        <taxon>Eukaryota</taxon>
        <taxon>Metazoa</taxon>
        <taxon>Ecdysozoa</taxon>
        <taxon>Arthropoda</taxon>
        <taxon>Crustacea</taxon>
        <taxon>Multicrustacea</taxon>
        <taxon>Malacostraca</taxon>
        <taxon>Eumalacostraca</taxon>
        <taxon>Eucarida</taxon>
        <taxon>Decapoda</taxon>
        <taxon>Pleocyemata</taxon>
        <taxon>Brachyura</taxon>
        <taxon>Eubrachyura</taxon>
        <taxon>Portunoidea</taxon>
        <taxon>Portunidae</taxon>
        <taxon>Portuninae</taxon>
        <taxon>Portunus</taxon>
    </lineage>
</organism>
<keyword evidence="3" id="KW-1185">Reference proteome</keyword>
<evidence type="ECO:0000256" key="1">
    <source>
        <dbReference type="SAM" id="MobiDB-lite"/>
    </source>
</evidence>
<feature type="region of interest" description="Disordered" evidence="1">
    <location>
        <begin position="1"/>
        <end position="49"/>
    </location>
</feature>
<dbReference type="Proteomes" id="UP000324222">
    <property type="component" value="Unassembled WGS sequence"/>
</dbReference>
<evidence type="ECO:0000313" key="3">
    <source>
        <dbReference type="Proteomes" id="UP000324222"/>
    </source>
</evidence>
<sequence>MGETRGEVDQSKKSGFSPGTLGEGLARGDKQHLASYPSPQDGILPPPPPQWAAISVLSANRGPVSCNFPMAQDDHQALIESPCPSCYGWQGSGAPLSSGLDSALLASEKQDWLPKGLESGEGIESPRHATSLYHHMMSCITSVFEDAVSQRIDFEHPVALGTDFSSA</sequence>
<dbReference type="EMBL" id="VSRR010035299">
    <property type="protein sequence ID" value="MPC72734.1"/>
    <property type="molecule type" value="Genomic_DNA"/>
</dbReference>
<protein>
    <submittedName>
        <fullName evidence="2">Uncharacterized protein</fullName>
    </submittedName>
</protein>
<feature type="compositionally biased region" description="Basic and acidic residues" evidence="1">
    <location>
        <begin position="1"/>
        <end position="12"/>
    </location>
</feature>
<dbReference type="AlphaFoldDB" id="A0A5B7HWF9"/>
<comment type="caution">
    <text evidence="2">The sequence shown here is derived from an EMBL/GenBank/DDBJ whole genome shotgun (WGS) entry which is preliminary data.</text>
</comment>
<reference evidence="2 3" key="1">
    <citation type="submission" date="2019-05" db="EMBL/GenBank/DDBJ databases">
        <title>Another draft genome of Portunus trituberculatus and its Hox gene families provides insights of decapod evolution.</title>
        <authorList>
            <person name="Jeong J.-H."/>
            <person name="Song I."/>
            <person name="Kim S."/>
            <person name="Choi T."/>
            <person name="Kim D."/>
            <person name="Ryu S."/>
            <person name="Kim W."/>
        </authorList>
    </citation>
    <scope>NUCLEOTIDE SEQUENCE [LARGE SCALE GENOMIC DNA]</scope>
    <source>
        <tissue evidence="2">Muscle</tissue>
    </source>
</reference>